<keyword evidence="1" id="KW-0175">Coiled coil</keyword>
<evidence type="ECO:0000256" key="1">
    <source>
        <dbReference type="SAM" id="Coils"/>
    </source>
</evidence>
<feature type="compositionally biased region" description="Low complexity" evidence="2">
    <location>
        <begin position="112"/>
        <end position="123"/>
    </location>
</feature>
<comment type="caution">
    <text evidence="3">The sequence shown here is derived from an EMBL/GenBank/DDBJ whole genome shotgun (WGS) entry which is preliminary data.</text>
</comment>
<gene>
    <name evidence="3" type="ORF">GMA12_02180</name>
</gene>
<feature type="region of interest" description="Disordered" evidence="2">
    <location>
        <begin position="1153"/>
        <end position="1178"/>
    </location>
</feature>
<evidence type="ECO:0000313" key="4">
    <source>
        <dbReference type="Proteomes" id="UP000436989"/>
    </source>
</evidence>
<feature type="region of interest" description="Disordered" evidence="2">
    <location>
        <begin position="78"/>
        <end position="127"/>
    </location>
</feature>
<feature type="compositionally biased region" description="Polar residues" evidence="2">
    <location>
        <begin position="248"/>
        <end position="257"/>
    </location>
</feature>
<feature type="coiled-coil region" evidence="1">
    <location>
        <begin position="471"/>
        <end position="498"/>
    </location>
</feature>
<name>A0A6N8GL43_9MICC</name>
<feature type="compositionally biased region" description="Low complexity" evidence="2">
    <location>
        <begin position="212"/>
        <end position="222"/>
    </location>
</feature>
<sequence>MFLTHENGPRTGPARRPEPSGRPVRSSPATLQALQRSAGNAAAAAYVQRLAESPGPVKTVPASPQNDPRFQAVAAKVAGQGRQLRQHPAPRAEARQAAKAAVPPATDKEAQAKAAQAETMTTARPGGFDKAGFIAAVKAAIAAQAPKNLEQAEKFGESGKAEAVKAQVAGKVTEGKKASAQDIAEKTAAAPDTSKVEDKPVAPLPAGPQPAAPRVDAAAAMPAPVPTEQVDLGGGKRETDEAMAQADVTEQQLATSNEPEFTGALAAKKQGEEHSATAPAAFREAEAAQLGAARQEAQQKGASGLAGMLGAKKSALSKAVAGKTAAKSQDETERAKIAGEIKAIFDATKAEVTAILGALDGEVDKEFSTGEAEVRKAFTADLNARLAEYKRKRYSGWGGSLLWAKDLLADLPEEANQCYVAARKTYEEGMSRVIGKVADLIGDRLTRAKERIAKGRADIKAYVAAKPRNLQKVAQQAAEQFSEQFDQLENDVDAKKDALVEDLAAKYTESKAAVDAEVTAMQEANKGAWSKAKEAVGGAIQTILQLKDLLASVLARAANAVGRIIKDPIGFLGNFVKAVKGGILRFGENIVEHLKAGLQGWLLGSLSAAGIELPAKLDLKGIVGLVLSLLGLTWPAIRARIAKHVPEQVMAGVEKSVAFIQVILTEGVSGLWKWVVEKLGDIKEMVMDQIRDFVITRIVKAGITWLISMLNPAAAFIKACKMIYDVVMFFVERAAQIKEFVDSVLDSVESIASGGVGAVAGYIEMTLSKMVPVLIGFLASLLGLGGISDKIKEIIARVQEPVGKVVDKLIAGAVKIGKKLLKKLSGAFQKGKAWVKAKYEKGKAYVKKKLGIKDETLSQKQHRLEAGVAAGIRAVDKYAGKAVAGKILKPLLLGIRLRYGMQELSLVNMEDHWAVRGAVNPTLTLGAKAKPVDPDILEAQKYLSTSVDLIDPTKQVFRGTVSEIEEQTKIVRIKVGGSTRMPGTRRIIVKSNLYYVSLADFLAAVRAKAPVPVKNLADLEHPSKFVINVNGKFLIAPEYRADWRARFYGPYSTKVKLDKLERLKNPYRGDPSTGLAHPDDIHLHVSNRRYWARNTYYNPRDGKRFEPTLDHDPAVVEDWNKEGGGHTTQQPQRKAFFSAGPFEVLPWFLNSSEGSGPGRERMCPEVGPDFRGPGEKFP</sequence>
<feature type="region of interest" description="Disordered" evidence="2">
    <location>
        <begin position="1"/>
        <end position="41"/>
    </location>
</feature>
<evidence type="ECO:0000313" key="3">
    <source>
        <dbReference type="EMBL" id="MUN61963.1"/>
    </source>
</evidence>
<dbReference type="EMBL" id="WOGU01000001">
    <property type="protein sequence ID" value="MUN61963.1"/>
    <property type="molecule type" value="Genomic_DNA"/>
</dbReference>
<reference evidence="3 4" key="1">
    <citation type="submission" date="2019-12" db="EMBL/GenBank/DDBJ databases">
        <authorList>
            <person name="Shi Y."/>
        </authorList>
    </citation>
    <scope>NUCLEOTIDE SEQUENCE [LARGE SCALE GENOMIC DNA]</scope>
    <source>
        <strain evidence="3 4">JCM 17929</strain>
    </source>
</reference>
<feature type="compositionally biased region" description="Polar residues" evidence="2">
    <location>
        <begin position="27"/>
        <end position="38"/>
    </location>
</feature>
<dbReference type="AlphaFoldDB" id="A0A6N8GL43"/>
<evidence type="ECO:0000256" key="2">
    <source>
        <dbReference type="SAM" id="MobiDB-lite"/>
    </source>
</evidence>
<dbReference type="Proteomes" id="UP000436989">
    <property type="component" value="Unassembled WGS sequence"/>
</dbReference>
<accession>A0A6N8GL43</accession>
<feature type="region of interest" description="Disordered" evidence="2">
    <location>
        <begin position="171"/>
        <end position="257"/>
    </location>
</feature>
<organism evidence="3 4">
    <name type="scientific">Kocuria sediminis</name>
    <dbReference type="NCBI Taxonomy" id="1038857"/>
    <lineage>
        <taxon>Bacteria</taxon>
        <taxon>Bacillati</taxon>
        <taxon>Actinomycetota</taxon>
        <taxon>Actinomycetes</taxon>
        <taxon>Micrococcales</taxon>
        <taxon>Micrococcaceae</taxon>
        <taxon>Kocuria</taxon>
    </lineage>
</organism>
<feature type="compositionally biased region" description="Basic and acidic residues" evidence="2">
    <location>
        <begin position="173"/>
        <end position="185"/>
    </location>
</feature>
<proteinExistence type="predicted"/>
<dbReference type="RefSeq" id="WP_156266614.1">
    <property type="nucleotide sequence ID" value="NZ_WOGU01000001.1"/>
</dbReference>
<protein>
    <submittedName>
        <fullName evidence="3">Uncharacterized protein</fullName>
    </submittedName>
</protein>
<feature type="compositionally biased region" description="Pro residues" evidence="2">
    <location>
        <begin position="202"/>
        <end position="211"/>
    </location>
</feature>
<keyword evidence="4" id="KW-1185">Reference proteome</keyword>